<sequence length="100" mass="11574">MTPLVLLGMLLIGYTSISLIAFKLTKETGLVIWIKLILSISAGWLLAYLLTGSLFYLRWEIQIQIQEQSMNLTMYVSFIAFVCFQMLLYNLFDIKGKKRE</sequence>
<evidence type="ECO:0000313" key="2">
    <source>
        <dbReference type="EMBL" id="MBB5171983.1"/>
    </source>
</evidence>
<keyword evidence="1" id="KW-0472">Membrane</keyword>
<comment type="caution">
    <text evidence="2">The sequence shown here is derived from an EMBL/GenBank/DDBJ whole genome shotgun (WGS) entry which is preliminary data.</text>
</comment>
<dbReference type="AlphaFoldDB" id="A0A840QKR3"/>
<dbReference type="Proteomes" id="UP000551878">
    <property type="component" value="Unassembled WGS sequence"/>
</dbReference>
<keyword evidence="1" id="KW-1133">Transmembrane helix</keyword>
<feature type="transmembrane region" description="Helical" evidence="1">
    <location>
        <begin position="6"/>
        <end position="24"/>
    </location>
</feature>
<dbReference type="RefSeq" id="WP_184662466.1">
    <property type="nucleotide sequence ID" value="NZ_JACHHB010000001.1"/>
</dbReference>
<evidence type="ECO:0000313" key="3">
    <source>
        <dbReference type="Proteomes" id="UP000551878"/>
    </source>
</evidence>
<reference evidence="2 3" key="1">
    <citation type="submission" date="2020-08" db="EMBL/GenBank/DDBJ databases">
        <title>Genomic Encyclopedia of Type Strains, Phase IV (KMG-IV): sequencing the most valuable type-strain genomes for metagenomic binning, comparative biology and taxonomic classification.</title>
        <authorList>
            <person name="Goeker M."/>
        </authorList>
    </citation>
    <scope>NUCLEOTIDE SEQUENCE [LARGE SCALE GENOMIC DNA]</scope>
    <source>
        <strain evidence="2 3">DSM 24696</strain>
    </source>
</reference>
<name>A0A840QKR3_9BACI</name>
<feature type="transmembrane region" description="Helical" evidence="1">
    <location>
        <begin position="36"/>
        <end position="57"/>
    </location>
</feature>
<organism evidence="2 3">
    <name type="scientific">Texcoconibacillus texcoconensis</name>
    <dbReference type="NCBI Taxonomy" id="1095777"/>
    <lineage>
        <taxon>Bacteria</taxon>
        <taxon>Bacillati</taxon>
        <taxon>Bacillota</taxon>
        <taxon>Bacilli</taxon>
        <taxon>Bacillales</taxon>
        <taxon>Bacillaceae</taxon>
        <taxon>Texcoconibacillus</taxon>
    </lineage>
</organism>
<accession>A0A840QKR3</accession>
<keyword evidence="3" id="KW-1185">Reference proteome</keyword>
<protein>
    <submittedName>
        <fullName evidence="2">Uncharacterized protein</fullName>
    </submittedName>
</protein>
<dbReference type="EMBL" id="JACHHB010000001">
    <property type="protein sequence ID" value="MBB5171983.1"/>
    <property type="molecule type" value="Genomic_DNA"/>
</dbReference>
<gene>
    <name evidence="2" type="ORF">HNQ41_000123</name>
</gene>
<keyword evidence="1" id="KW-0812">Transmembrane</keyword>
<proteinExistence type="predicted"/>
<evidence type="ECO:0000256" key="1">
    <source>
        <dbReference type="SAM" id="Phobius"/>
    </source>
</evidence>
<feature type="transmembrane region" description="Helical" evidence="1">
    <location>
        <begin position="72"/>
        <end position="92"/>
    </location>
</feature>